<dbReference type="GO" id="GO:0055052">
    <property type="term" value="C:ATP-binding cassette (ABC) transporter complex, substrate-binding subunit-containing"/>
    <property type="evidence" value="ECO:0007669"/>
    <property type="project" value="TreeGrafter"/>
</dbReference>
<dbReference type="SMART" id="SM00382">
    <property type="entry name" value="AAA"/>
    <property type="match status" value="1"/>
</dbReference>
<dbReference type="InterPro" id="IPR013611">
    <property type="entry name" value="Transp-assoc_OB_typ2"/>
</dbReference>
<dbReference type="GO" id="GO:0140359">
    <property type="term" value="F:ABC-type transporter activity"/>
    <property type="evidence" value="ECO:0007669"/>
    <property type="project" value="UniProtKB-ARBA"/>
</dbReference>
<evidence type="ECO:0000256" key="6">
    <source>
        <dbReference type="ARBA" id="ARBA00023136"/>
    </source>
</evidence>
<gene>
    <name evidence="8" type="primary">sugC</name>
    <name evidence="8" type="ORF">Pla123a_37230</name>
</gene>
<keyword evidence="5" id="KW-1278">Translocase</keyword>
<dbReference type="PROSITE" id="PS50893">
    <property type="entry name" value="ABC_TRANSPORTER_2"/>
    <property type="match status" value="1"/>
</dbReference>
<dbReference type="GO" id="GO:0016887">
    <property type="term" value="F:ATP hydrolysis activity"/>
    <property type="evidence" value="ECO:0007669"/>
    <property type="project" value="InterPro"/>
</dbReference>
<feature type="domain" description="ABC transporter" evidence="7">
    <location>
        <begin position="4"/>
        <end position="235"/>
    </location>
</feature>
<protein>
    <submittedName>
        <fullName evidence="8">Trehalose import ATP-binding protein SugC</fullName>
        <ecNumber evidence="8">3.6.3.-</ecNumber>
    </submittedName>
</protein>
<dbReference type="RefSeq" id="WP_146589668.1">
    <property type="nucleotide sequence ID" value="NZ_SJPO01000009.1"/>
</dbReference>
<dbReference type="InterPro" id="IPR003439">
    <property type="entry name" value="ABC_transporter-like_ATP-bd"/>
</dbReference>
<evidence type="ECO:0000256" key="1">
    <source>
        <dbReference type="ARBA" id="ARBA00022448"/>
    </source>
</evidence>
<evidence type="ECO:0000256" key="3">
    <source>
        <dbReference type="ARBA" id="ARBA00022741"/>
    </source>
</evidence>
<reference evidence="8 9" key="1">
    <citation type="submission" date="2019-02" db="EMBL/GenBank/DDBJ databases">
        <title>Deep-cultivation of Planctomycetes and their phenomic and genomic characterization uncovers novel biology.</title>
        <authorList>
            <person name="Wiegand S."/>
            <person name="Jogler M."/>
            <person name="Boedeker C."/>
            <person name="Pinto D."/>
            <person name="Vollmers J."/>
            <person name="Rivas-Marin E."/>
            <person name="Kohn T."/>
            <person name="Peeters S.H."/>
            <person name="Heuer A."/>
            <person name="Rast P."/>
            <person name="Oberbeckmann S."/>
            <person name="Bunk B."/>
            <person name="Jeske O."/>
            <person name="Meyerdierks A."/>
            <person name="Storesund J.E."/>
            <person name="Kallscheuer N."/>
            <person name="Luecker S."/>
            <person name="Lage O.M."/>
            <person name="Pohl T."/>
            <person name="Merkel B.J."/>
            <person name="Hornburger P."/>
            <person name="Mueller R.-W."/>
            <person name="Bruemmer F."/>
            <person name="Labrenz M."/>
            <person name="Spormann A.M."/>
            <person name="Op Den Camp H."/>
            <person name="Overmann J."/>
            <person name="Amann R."/>
            <person name="Jetten M.S.M."/>
            <person name="Mascher T."/>
            <person name="Medema M.H."/>
            <person name="Devos D.P."/>
            <person name="Kaster A.-K."/>
            <person name="Ovreas L."/>
            <person name="Rohde M."/>
            <person name="Galperin M.Y."/>
            <person name="Jogler C."/>
        </authorList>
    </citation>
    <scope>NUCLEOTIDE SEQUENCE [LARGE SCALE GENOMIC DNA]</scope>
    <source>
        <strain evidence="8 9">Pla123a</strain>
    </source>
</reference>
<dbReference type="EC" id="3.6.3.-" evidence="8"/>
<dbReference type="InterPro" id="IPR047641">
    <property type="entry name" value="ABC_transpr_MalK/UgpC-like"/>
</dbReference>
<evidence type="ECO:0000256" key="5">
    <source>
        <dbReference type="ARBA" id="ARBA00022967"/>
    </source>
</evidence>
<dbReference type="Pfam" id="PF00005">
    <property type="entry name" value="ABC_tran"/>
    <property type="match status" value="1"/>
</dbReference>
<dbReference type="SUPFAM" id="SSF50331">
    <property type="entry name" value="MOP-like"/>
    <property type="match status" value="1"/>
</dbReference>
<keyword evidence="2" id="KW-1003">Cell membrane</keyword>
<dbReference type="InterPro" id="IPR003593">
    <property type="entry name" value="AAA+_ATPase"/>
</dbReference>
<dbReference type="OrthoDB" id="9790614at2"/>
<keyword evidence="4 8" id="KW-0067">ATP-binding</keyword>
<dbReference type="PANTHER" id="PTHR43875:SF15">
    <property type="entry name" value="TREHALOSE IMPORT ATP-BINDING PROTEIN SUGC"/>
    <property type="match status" value="1"/>
</dbReference>
<comment type="caution">
    <text evidence="8">The sequence shown here is derived from an EMBL/GenBank/DDBJ whole genome shotgun (WGS) entry which is preliminary data.</text>
</comment>
<dbReference type="InterPro" id="IPR017871">
    <property type="entry name" value="ABC_transporter-like_CS"/>
</dbReference>
<evidence type="ECO:0000259" key="7">
    <source>
        <dbReference type="PROSITE" id="PS50893"/>
    </source>
</evidence>
<keyword evidence="1" id="KW-0813">Transport</keyword>
<proteinExistence type="predicted"/>
<dbReference type="InterPro" id="IPR008995">
    <property type="entry name" value="Mo/tungstate-bd_C_term_dom"/>
</dbReference>
<dbReference type="PROSITE" id="PS00211">
    <property type="entry name" value="ABC_TRANSPORTER_1"/>
    <property type="match status" value="1"/>
</dbReference>
<evidence type="ECO:0000256" key="4">
    <source>
        <dbReference type="ARBA" id="ARBA00022840"/>
    </source>
</evidence>
<dbReference type="AlphaFoldDB" id="A0A5C5YFW7"/>
<dbReference type="FunFam" id="3.40.50.300:FF:000042">
    <property type="entry name" value="Maltose/maltodextrin ABC transporter, ATP-binding protein"/>
    <property type="match status" value="1"/>
</dbReference>
<dbReference type="GO" id="GO:0005524">
    <property type="term" value="F:ATP binding"/>
    <property type="evidence" value="ECO:0007669"/>
    <property type="project" value="UniProtKB-KW"/>
</dbReference>
<keyword evidence="8" id="KW-0378">Hydrolase</keyword>
<dbReference type="Proteomes" id="UP000318478">
    <property type="component" value="Unassembled WGS sequence"/>
</dbReference>
<name>A0A5C5YFW7_9BACT</name>
<dbReference type="EMBL" id="SJPO01000009">
    <property type="protein sequence ID" value="TWT73829.1"/>
    <property type="molecule type" value="Genomic_DNA"/>
</dbReference>
<evidence type="ECO:0000256" key="2">
    <source>
        <dbReference type="ARBA" id="ARBA00022475"/>
    </source>
</evidence>
<dbReference type="Pfam" id="PF08402">
    <property type="entry name" value="TOBE_2"/>
    <property type="match status" value="1"/>
</dbReference>
<keyword evidence="9" id="KW-1185">Reference proteome</keyword>
<dbReference type="Gene3D" id="2.40.50.100">
    <property type="match status" value="1"/>
</dbReference>
<evidence type="ECO:0000313" key="8">
    <source>
        <dbReference type="EMBL" id="TWT73829.1"/>
    </source>
</evidence>
<accession>A0A5C5YFW7</accession>
<dbReference type="PANTHER" id="PTHR43875">
    <property type="entry name" value="MALTODEXTRIN IMPORT ATP-BINDING PROTEIN MSMX"/>
    <property type="match status" value="1"/>
</dbReference>
<dbReference type="SUPFAM" id="SSF52540">
    <property type="entry name" value="P-loop containing nucleoside triphosphate hydrolases"/>
    <property type="match status" value="1"/>
</dbReference>
<dbReference type="Gene3D" id="3.40.50.300">
    <property type="entry name" value="P-loop containing nucleotide triphosphate hydrolases"/>
    <property type="match status" value="1"/>
</dbReference>
<dbReference type="InterPro" id="IPR027417">
    <property type="entry name" value="P-loop_NTPase"/>
</dbReference>
<keyword evidence="3" id="KW-0547">Nucleotide-binding</keyword>
<organism evidence="8 9">
    <name type="scientific">Posidoniimonas polymericola</name>
    <dbReference type="NCBI Taxonomy" id="2528002"/>
    <lineage>
        <taxon>Bacteria</taxon>
        <taxon>Pseudomonadati</taxon>
        <taxon>Planctomycetota</taxon>
        <taxon>Planctomycetia</taxon>
        <taxon>Pirellulales</taxon>
        <taxon>Lacipirellulaceae</taxon>
        <taxon>Posidoniimonas</taxon>
    </lineage>
</organism>
<sequence length="354" mass="37497">MPTLELRHLSKTYPNGAAAVRDVSLQLPAGVLAVMVGPSGSGKSTLLRLIAGLERATSGEVLFDGTALSGVPPHRRDLAMLFQQPALYPYLSVRGNLAHGVKPLRLGRGEADHRVAEAARLLGLEPLLDRRPQELSGGEAQRVALGRALARRPRLLLLDEPLASLDAALRGELRGELRRLHAALGGTMLCVTHDQSEALALADLLVVINEGTLQQVGPPQELYERPANRFVAGFLGQPGMNLWSGRASDHRFEADGGAITAQIAGVPKGDMVLGVRAERLRLNDEQVPPLGRGRVTHVEPQGPDAVVHLDAGGARCAARSAAPCCFQVGDDVTLGAVADDLHWFAADAAGLRLA</sequence>
<evidence type="ECO:0000313" key="9">
    <source>
        <dbReference type="Proteomes" id="UP000318478"/>
    </source>
</evidence>
<keyword evidence="6" id="KW-0472">Membrane</keyword>